<gene>
    <name evidence="4" type="ORF">KTS37_06770</name>
</gene>
<accession>A0AA41G0T2</accession>
<keyword evidence="1 4" id="KW-0808">Transferase</keyword>
<name>A0AA41G0T2_9EURY</name>
<dbReference type="InterPro" id="IPR016181">
    <property type="entry name" value="Acyl_CoA_acyltransferase"/>
</dbReference>
<dbReference type="PANTHER" id="PTHR43877">
    <property type="entry name" value="AMINOALKYLPHOSPHONATE N-ACETYLTRANSFERASE-RELATED-RELATED"/>
    <property type="match status" value="1"/>
</dbReference>
<dbReference type="PANTHER" id="PTHR43877:SF1">
    <property type="entry name" value="ACETYLTRANSFERASE"/>
    <property type="match status" value="1"/>
</dbReference>
<feature type="domain" description="N-acetyltransferase" evidence="3">
    <location>
        <begin position="1"/>
        <end position="158"/>
    </location>
</feature>
<dbReference type="InterPro" id="IPR000182">
    <property type="entry name" value="GNAT_dom"/>
</dbReference>
<proteinExistence type="predicted"/>
<evidence type="ECO:0000256" key="2">
    <source>
        <dbReference type="ARBA" id="ARBA00023315"/>
    </source>
</evidence>
<dbReference type="Pfam" id="PF19133">
    <property type="entry name" value="DUF5816"/>
    <property type="match status" value="1"/>
</dbReference>
<dbReference type="EMBL" id="JAHQXE010000002">
    <property type="protein sequence ID" value="MBV0901489.1"/>
    <property type="molecule type" value="Genomic_DNA"/>
</dbReference>
<evidence type="ECO:0000313" key="4">
    <source>
        <dbReference type="EMBL" id="MBV0901489.1"/>
    </source>
</evidence>
<evidence type="ECO:0000259" key="3">
    <source>
        <dbReference type="PROSITE" id="PS51186"/>
    </source>
</evidence>
<reference evidence="4" key="1">
    <citation type="submission" date="2021-06" db="EMBL/GenBank/DDBJ databases">
        <title>New haloarchaea isolates fom saline soil.</title>
        <authorList>
            <person name="Duran-Viseras A."/>
            <person name="Sanchez-Porro C.S."/>
            <person name="Ventosa A."/>
        </authorList>
    </citation>
    <scope>NUCLEOTIDE SEQUENCE</scope>
    <source>
        <strain evidence="4">JCM 18369</strain>
    </source>
</reference>
<dbReference type="PROSITE" id="PS51186">
    <property type="entry name" value="GNAT"/>
    <property type="match status" value="1"/>
</dbReference>
<dbReference type="EC" id="2.3.1.-" evidence="4"/>
<dbReference type="GO" id="GO:0016747">
    <property type="term" value="F:acyltransferase activity, transferring groups other than amino-acyl groups"/>
    <property type="evidence" value="ECO:0007669"/>
    <property type="project" value="InterPro"/>
</dbReference>
<protein>
    <submittedName>
        <fullName evidence="4">GNAT family N-acetyltransferase</fullName>
        <ecNumber evidence="4">2.3.1.-</ecNumber>
    </submittedName>
</protein>
<organism evidence="4 5">
    <name type="scientific">Haloarcula salina</name>
    <dbReference type="NCBI Taxonomy" id="1429914"/>
    <lineage>
        <taxon>Archaea</taxon>
        <taxon>Methanobacteriati</taxon>
        <taxon>Methanobacteriota</taxon>
        <taxon>Stenosarchaea group</taxon>
        <taxon>Halobacteria</taxon>
        <taxon>Halobacteriales</taxon>
        <taxon>Haloarculaceae</taxon>
        <taxon>Haloarcula</taxon>
    </lineage>
</organism>
<dbReference type="AlphaFoldDB" id="A0AA41G0T2"/>
<dbReference type="InterPro" id="IPR050832">
    <property type="entry name" value="Bact_Acetyltransf"/>
</dbReference>
<sequence>MRIREAEPADRPAVRDVARRSLDASYSLGPEAITSAIEEWYDEDRIEEILEGDDRLLLVADRDGQVVGVSESVFSGDHVGTILWLHVDPSYRGEGIGSALFDETDRVLRDRGAETIHGRVLADNVEGNTFYEDRGFERVGTGEVDIGERTYVENLYTDADEIGRDPVTDESGKTVYVDHDTHEKGSIEPFHVVYMTEDGDDRYGYFCSNCESLANAMNSMGRIECNNCGNVRKPLRWDAAYL</sequence>
<dbReference type="RefSeq" id="WP_162412698.1">
    <property type="nucleotide sequence ID" value="NZ_JAHQXE010000002.1"/>
</dbReference>
<dbReference type="CDD" id="cd04301">
    <property type="entry name" value="NAT_SF"/>
    <property type="match status" value="1"/>
</dbReference>
<keyword evidence="2 4" id="KW-0012">Acyltransferase</keyword>
<dbReference type="Gene3D" id="3.40.630.30">
    <property type="match status" value="1"/>
</dbReference>
<evidence type="ECO:0000313" key="5">
    <source>
        <dbReference type="Proteomes" id="UP001166304"/>
    </source>
</evidence>
<dbReference type="Pfam" id="PF00583">
    <property type="entry name" value="Acetyltransf_1"/>
    <property type="match status" value="1"/>
</dbReference>
<dbReference type="Proteomes" id="UP001166304">
    <property type="component" value="Unassembled WGS sequence"/>
</dbReference>
<evidence type="ECO:0000256" key="1">
    <source>
        <dbReference type="ARBA" id="ARBA00022679"/>
    </source>
</evidence>
<dbReference type="InterPro" id="IPR043854">
    <property type="entry name" value="DUF5816"/>
</dbReference>
<keyword evidence="5" id="KW-1185">Reference proteome</keyword>
<dbReference type="SUPFAM" id="SSF55729">
    <property type="entry name" value="Acyl-CoA N-acyltransferases (Nat)"/>
    <property type="match status" value="1"/>
</dbReference>
<comment type="caution">
    <text evidence="4">The sequence shown here is derived from an EMBL/GenBank/DDBJ whole genome shotgun (WGS) entry which is preliminary data.</text>
</comment>